<dbReference type="eggNOG" id="COG3835">
    <property type="taxonomic scope" value="Bacteria"/>
</dbReference>
<dbReference type="AlphaFoldDB" id="E4RKX9"/>
<dbReference type="Pfam" id="PF17853">
    <property type="entry name" value="GGDEF_2"/>
    <property type="match status" value="1"/>
</dbReference>
<feature type="domain" description="PucR C-terminal helix-turn-helix" evidence="2">
    <location>
        <begin position="357"/>
        <end position="414"/>
    </location>
</feature>
<gene>
    <name evidence="4" type="ordered locus">Halsa_2314</name>
</gene>
<reference evidence="4 5" key="1">
    <citation type="submission" date="2010-11" db="EMBL/GenBank/DDBJ databases">
        <title>Complete sequence of Halanaerobium sp. sapolanicus.</title>
        <authorList>
            <consortium name="US DOE Joint Genome Institute"/>
            <person name="Lucas S."/>
            <person name="Copeland A."/>
            <person name="Lapidus A."/>
            <person name="Cheng J.-F."/>
            <person name="Bruce D."/>
            <person name="Goodwin L."/>
            <person name="Pitluck S."/>
            <person name="Davenport K."/>
            <person name="Detter J.C."/>
            <person name="Han C."/>
            <person name="Tapia R."/>
            <person name="Land M."/>
            <person name="Hauser L."/>
            <person name="Jeffries C."/>
            <person name="Kyrpides N."/>
            <person name="Ivanova N."/>
            <person name="Mikhailova N."/>
            <person name="Begemann M.B."/>
            <person name="Mormile M.R."/>
            <person name="Wall J.D."/>
            <person name="Elias D.A."/>
            <person name="Woyke T."/>
        </authorList>
    </citation>
    <scope>NUCLEOTIDE SEQUENCE [LARGE SCALE GENOMIC DNA]</scope>
    <source>
        <strain evidence="5">sapolanicus</strain>
    </source>
</reference>
<dbReference type="InterPro" id="IPR041522">
    <property type="entry name" value="CdaR_GGDEF"/>
</dbReference>
<keyword evidence="5" id="KW-1185">Reference proteome</keyword>
<dbReference type="Pfam" id="PF13556">
    <property type="entry name" value="HTH_30"/>
    <property type="match status" value="1"/>
</dbReference>
<dbReference type="KEGG" id="has:Halsa_2314"/>
<name>E4RKX9_HALHG</name>
<evidence type="ECO:0000313" key="4">
    <source>
        <dbReference type="EMBL" id="ADQ15720.1"/>
    </source>
</evidence>
<dbReference type="PANTHER" id="PTHR33744">
    <property type="entry name" value="CARBOHYDRATE DIACID REGULATOR"/>
    <property type="match status" value="1"/>
</dbReference>
<dbReference type="InterPro" id="IPR051448">
    <property type="entry name" value="CdaR-like_regulators"/>
</dbReference>
<sequence>MNREEKILSLQQKYQKILLNDGGLQTLCNALIEEVDNPVFLLDKYQDDTIYISKALKADKEFYNYLEEKEIKASEEIFCEYDILIKRVVYQWKQKEVREVQVKLNHNDETLGFLVILEEKSLKKDACLAILQAAYAFSLKLHQNYIVQRLAQKCNSELIEDLINGRVKSKEELIKRGELAGWDLSLSYQLYTLRIDFSKIYSDDNKGTTLYYYELEEQIIRYLHRIIRTHIKSKYIIFSYDEDIVLLINYPNKTVQIENDIDLIYNKTQKAFKKVEIMAAGGLYTEDCREIADSFKKANYTLDFLENTEQEKNIVFYEGLGVLRLLWHLDKKELFNFADEYLSELIKYSLEKDNEWLETLEVFLEEDGDINVSSEKLSIHPNTMRYRIKQIQEILGLDFDNFDDKLNLTIAYKIYKFIISNEKFNYHFEENK</sequence>
<evidence type="ECO:0000259" key="2">
    <source>
        <dbReference type="Pfam" id="PF13556"/>
    </source>
</evidence>
<protein>
    <submittedName>
        <fullName evidence="4">Transcriptional regulator, CdaR</fullName>
    </submittedName>
</protein>
<feature type="domain" description="CdaR GGDEF-like" evidence="3">
    <location>
        <begin position="165"/>
        <end position="303"/>
    </location>
</feature>
<accession>E4RKX9</accession>
<dbReference type="RefSeq" id="WP_013406784.1">
    <property type="nucleotide sequence ID" value="NC_014654.1"/>
</dbReference>
<comment type="similarity">
    <text evidence="1">Belongs to the CdaR family.</text>
</comment>
<dbReference type="STRING" id="656519.Halsa_2314"/>
<proteinExistence type="inferred from homology"/>
<dbReference type="EMBL" id="CP002304">
    <property type="protein sequence ID" value="ADQ15720.1"/>
    <property type="molecule type" value="Genomic_DNA"/>
</dbReference>
<dbReference type="InterPro" id="IPR042070">
    <property type="entry name" value="PucR_C-HTH_sf"/>
</dbReference>
<evidence type="ECO:0000256" key="1">
    <source>
        <dbReference type="ARBA" id="ARBA00006754"/>
    </source>
</evidence>
<dbReference type="Gene3D" id="1.10.10.2840">
    <property type="entry name" value="PucR C-terminal helix-turn-helix domain"/>
    <property type="match status" value="1"/>
</dbReference>
<evidence type="ECO:0000259" key="3">
    <source>
        <dbReference type="Pfam" id="PF17853"/>
    </source>
</evidence>
<evidence type="ECO:0000313" key="5">
    <source>
        <dbReference type="Proteomes" id="UP000007434"/>
    </source>
</evidence>
<dbReference type="PANTHER" id="PTHR33744:SF1">
    <property type="entry name" value="DNA-BINDING TRANSCRIPTIONAL ACTIVATOR ADER"/>
    <property type="match status" value="1"/>
</dbReference>
<organism evidence="4 5">
    <name type="scientific">Halanaerobium hydrogeniformans</name>
    <name type="common">Halanaerobium sp. (strain sapolanicus)</name>
    <dbReference type="NCBI Taxonomy" id="656519"/>
    <lineage>
        <taxon>Bacteria</taxon>
        <taxon>Bacillati</taxon>
        <taxon>Bacillota</taxon>
        <taxon>Clostridia</taxon>
        <taxon>Halanaerobiales</taxon>
        <taxon>Halanaerobiaceae</taxon>
        <taxon>Halanaerobium</taxon>
    </lineage>
</organism>
<dbReference type="Proteomes" id="UP000007434">
    <property type="component" value="Chromosome"/>
</dbReference>
<dbReference type="HOGENOM" id="CLU_017436_3_1_9"/>
<dbReference type="InterPro" id="IPR025736">
    <property type="entry name" value="PucR_C-HTH_dom"/>
</dbReference>
<reference evidence="4 5" key="2">
    <citation type="journal article" date="2011" name="J. Bacteriol.">
        <title>Complete Genome Sequence of the Haloalkaliphilic, Hydrogen Producing Halanaerobium hydrogenoformans.</title>
        <authorList>
            <person name="Brown S.D."/>
            <person name="Begemann M.B."/>
            <person name="Mormile M.R."/>
            <person name="Wall J.D."/>
            <person name="Han C.S."/>
            <person name="Goodwin L.A."/>
            <person name="Pitluck S."/>
            <person name="Land M.L."/>
            <person name="Hauser L.J."/>
            <person name="Elias D.A."/>
        </authorList>
    </citation>
    <scope>NUCLEOTIDE SEQUENCE [LARGE SCALE GENOMIC DNA]</scope>
    <source>
        <strain evidence="5">sapolanicus</strain>
    </source>
</reference>